<comment type="catalytic activity">
    <reaction evidence="1 5">
        <text>uridine(55) in tRNA = pseudouridine(55) in tRNA</text>
        <dbReference type="Rhea" id="RHEA:42532"/>
        <dbReference type="Rhea" id="RHEA-COMP:10101"/>
        <dbReference type="Rhea" id="RHEA-COMP:10102"/>
        <dbReference type="ChEBI" id="CHEBI:65314"/>
        <dbReference type="ChEBI" id="CHEBI:65315"/>
        <dbReference type="EC" id="5.4.99.25"/>
    </reaction>
</comment>
<dbReference type="NCBIfam" id="TIGR00431">
    <property type="entry name" value="TruB"/>
    <property type="match status" value="1"/>
</dbReference>
<dbReference type="PANTHER" id="PTHR13767:SF2">
    <property type="entry name" value="PSEUDOURIDYLATE SYNTHASE TRUB1"/>
    <property type="match status" value="1"/>
</dbReference>
<dbReference type="AlphaFoldDB" id="A0A7W9SWS2"/>
<name>A0A7W9SWS2_9BACT</name>
<evidence type="ECO:0000259" key="7">
    <source>
        <dbReference type="Pfam" id="PF01509"/>
    </source>
</evidence>
<dbReference type="GO" id="GO:1990481">
    <property type="term" value="P:mRNA pseudouridine synthesis"/>
    <property type="evidence" value="ECO:0007669"/>
    <property type="project" value="TreeGrafter"/>
</dbReference>
<accession>A0A7W9SWS2</accession>
<dbReference type="EC" id="5.4.99.25" evidence="5"/>
<dbReference type="Pfam" id="PF16198">
    <property type="entry name" value="TruB_C_2"/>
    <property type="match status" value="1"/>
</dbReference>
<evidence type="ECO:0000256" key="2">
    <source>
        <dbReference type="ARBA" id="ARBA00005642"/>
    </source>
</evidence>
<dbReference type="Proteomes" id="UP000532746">
    <property type="component" value="Unassembled WGS sequence"/>
</dbReference>
<dbReference type="InterPro" id="IPR002501">
    <property type="entry name" value="PsdUridine_synth_N"/>
</dbReference>
<keyword evidence="3 5" id="KW-0819">tRNA processing</keyword>
<proteinExistence type="inferred from homology"/>
<reference evidence="9 10" key="1">
    <citation type="submission" date="2020-08" db="EMBL/GenBank/DDBJ databases">
        <title>Genomic Encyclopedia of Type Strains, Phase IV (KMG-IV): sequencing the most valuable type-strain genomes for metagenomic binning, comparative biology and taxonomic classification.</title>
        <authorList>
            <person name="Goeker M."/>
        </authorList>
    </citation>
    <scope>NUCLEOTIDE SEQUENCE [LARGE SCALE GENOMIC DNA]</scope>
    <source>
        <strain evidence="9 10">DSM 26718</strain>
    </source>
</reference>
<feature type="domain" description="Pseudouridine synthase II N-terminal" evidence="7">
    <location>
        <begin position="49"/>
        <end position="197"/>
    </location>
</feature>
<evidence type="ECO:0000256" key="6">
    <source>
        <dbReference type="SAM" id="MobiDB-lite"/>
    </source>
</evidence>
<keyword evidence="4 5" id="KW-0413">Isomerase</keyword>
<dbReference type="PANTHER" id="PTHR13767">
    <property type="entry name" value="TRNA-PSEUDOURIDINE SYNTHASE"/>
    <property type="match status" value="1"/>
</dbReference>
<evidence type="ECO:0000313" key="9">
    <source>
        <dbReference type="EMBL" id="MBB6057286.1"/>
    </source>
</evidence>
<dbReference type="CDD" id="cd02573">
    <property type="entry name" value="PseudoU_synth_EcTruB"/>
    <property type="match status" value="1"/>
</dbReference>
<dbReference type="RefSeq" id="WP_183402437.1">
    <property type="nucleotide sequence ID" value="NZ_JACHGG010000001.1"/>
</dbReference>
<dbReference type="GO" id="GO:0160148">
    <property type="term" value="F:tRNA pseudouridine(55) synthase activity"/>
    <property type="evidence" value="ECO:0007669"/>
    <property type="project" value="UniProtKB-EC"/>
</dbReference>
<comment type="function">
    <text evidence="5">Responsible for synthesis of pseudouridine from uracil-55 in the psi GC loop of transfer RNAs.</text>
</comment>
<dbReference type="InterPro" id="IPR032819">
    <property type="entry name" value="TruB_C"/>
</dbReference>
<sequence>MEHPEHSSAPLPSEAAPTALPAFDFEAGEVLLVDKPLTWSSFDVVRKVKNTLRIKKIGHAGTLDPLATGLLILCTGKKTKEIDQIQAQEKEYTGTFRLGQTTPSFDLETPVDQELPYEHLTEEQLRAALLPFIGLIEQTPPLFSAVKVNGERAYEVARRGGEAEIKSKQITIREFELTRIALPEVDFRVTCSKGTYIRSLARDFGAALGVGAHLTKLVRTRIGQYSLADALTMDAIQALRPPRPAGEAERPERPRRQRQPERRAGLDYFIATHATPTPPSGEEPQQAPGSTL</sequence>
<dbReference type="SUPFAM" id="SSF55120">
    <property type="entry name" value="Pseudouridine synthase"/>
    <property type="match status" value="1"/>
</dbReference>
<gene>
    <name evidence="5" type="primary">truB</name>
    <name evidence="9" type="ORF">HNQ93_000116</name>
</gene>
<evidence type="ECO:0000256" key="1">
    <source>
        <dbReference type="ARBA" id="ARBA00000385"/>
    </source>
</evidence>
<dbReference type="Pfam" id="PF01509">
    <property type="entry name" value="TruB_N"/>
    <property type="match status" value="1"/>
</dbReference>
<evidence type="ECO:0000259" key="8">
    <source>
        <dbReference type="Pfam" id="PF16198"/>
    </source>
</evidence>
<feature type="compositionally biased region" description="Basic and acidic residues" evidence="6">
    <location>
        <begin position="246"/>
        <end position="265"/>
    </location>
</feature>
<comment type="caution">
    <text evidence="9">The sequence shown here is derived from an EMBL/GenBank/DDBJ whole genome shotgun (WGS) entry which is preliminary data.</text>
</comment>
<dbReference type="EMBL" id="JACHGG010000001">
    <property type="protein sequence ID" value="MBB6057286.1"/>
    <property type="molecule type" value="Genomic_DNA"/>
</dbReference>
<comment type="similarity">
    <text evidence="2 5">Belongs to the pseudouridine synthase TruB family. Type 1 subfamily.</text>
</comment>
<dbReference type="Gene3D" id="3.30.2350.10">
    <property type="entry name" value="Pseudouridine synthase"/>
    <property type="match status" value="1"/>
</dbReference>
<evidence type="ECO:0000313" key="10">
    <source>
        <dbReference type="Proteomes" id="UP000532746"/>
    </source>
</evidence>
<keyword evidence="10" id="KW-1185">Reference proteome</keyword>
<evidence type="ECO:0000256" key="3">
    <source>
        <dbReference type="ARBA" id="ARBA00022694"/>
    </source>
</evidence>
<evidence type="ECO:0000256" key="4">
    <source>
        <dbReference type="ARBA" id="ARBA00023235"/>
    </source>
</evidence>
<protein>
    <recommendedName>
        <fullName evidence="5">tRNA pseudouridine synthase B</fullName>
        <ecNumber evidence="5">5.4.99.25</ecNumber>
    </recommendedName>
    <alternativeName>
        <fullName evidence="5">tRNA pseudouridine(55) synthase</fullName>
        <shortName evidence="5">Psi55 synthase</shortName>
    </alternativeName>
    <alternativeName>
        <fullName evidence="5">tRNA pseudouridylate synthase</fullName>
    </alternativeName>
    <alternativeName>
        <fullName evidence="5">tRNA-uridine isomerase</fullName>
    </alternativeName>
</protein>
<feature type="region of interest" description="Disordered" evidence="6">
    <location>
        <begin position="241"/>
        <end position="292"/>
    </location>
</feature>
<dbReference type="GO" id="GO:0003723">
    <property type="term" value="F:RNA binding"/>
    <property type="evidence" value="ECO:0007669"/>
    <property type="project" value="InterPro"/>
</dbReference>
<dbReference type="InterPro" id="IPR020103">
    <property type="entry name" value="PsdUridine_synth_cat_dom_sf"/>
</dbReference>
<feature type="domain" description="tRNA pseudouridylate synthase B C-terminal" evidence="8">
    <location>
        <begin position="198"/>
        <end position="238"/>
    </location>
</feature>
<evidence type="ECO:0000256" key="5">
    <source>
        <dbReference type="HAMAP-Rule" id="MF_01080"/>
    </source>
</evidence>
<organism evidence="9 10">
    <name type="scientific">Hymenobacter luteus</name>
    <dbReference type="NCBI Taxonomy" id="1411122"/>
    <lineage>
        <taxon>Bacteria</taxon>
        <taxon>Pseudomonadati</taxon>
        <taxon>Bacteroidota</taxon>
        <taxon>Cytophagia</taxon>
        <taxon>Cytophagales</taxon>
        <taxon>Hymenobacteraceae</taxon>
        <taxon>Hymenobacter</taxon>
    </lineage>
</organism>
<dbReference type="HAMAP" id="MF_01080">
    <property type="entry name" value="TruB_bact"/>
    <property type="match status" value="1"/>
</dbReference>
<feature type="active site" description="Nucleophile" evidence="5">
    <location>
        <position position="64"/>
    </location>
</feature>
<dbReference type="GO" id="GO:0031119">
    <property type="term" value="P:tRNA pseudouridine synthesis"/>
    <property type="evidence" value="ECO:0007669"/>
    <property type="project" value="UniProtKB-UniRule"/>
</dbReference>
<dbReference type="InterPro" id="IPR014780">
    <property type="entry name" value="tRNA_psdUridine_synth_TruB"/>
</dbReference>